<gene>
    <name evidence="2" type="ORF">Prudu_002827</name>
</gene>
<evidence type="ECO:0000313" key="2">
    <source>
        <dbReference type="EMBL" id="BBG94519.1"/>
    </source>
</evidence>
<feature type="compositionally biased region" description="Acidic residues" evidence="1">
    <location>
        <begin position="592"/>
        <end position="604"/>
    </location>
</feature>
<feature type="region of interest" description="Disordered" evidence="1">
    <location>
        <begin position="542"/>
        <end position="604"/>
    </location>
</feature>
<sequence>MSGLREGEKVGGGAVSVRHLPRFFNIEAKEFRIKVDDLSYGGSILITEKGRARVFHVSLELRCVNWLVRELQNLLENKEQRFFRQYKGDSFQVWMEKLNNGKGLHMRLSKCVHGVVRSVVVPQGRNNFGWVSMKENLETILTGRINSNMVNPAAKDDCASSGKGRSVGKTYKEAVESENGHERTATENNTTVGNSNWSWVVACERQVLHQSWSDIRLALTSWLDKEVELFPYQINRAFFVCDSKEEAFRVNNTGKLAVEGQTDVLLYSWERGLENNILKLLAMEAGLGSLVFLCTGGEKISLNVLGMNGGLIELDQRTENFKYLFEARIKTRKNQVGFLPEIVILNEGSESYFVKIRPISPAIRPTNSWFPPPKMAGGRKPVESSDGGGLFNHGDFFSTHVEGERGNHIEKRNFIGTEKDCDRLAARTLECGSGICGIGRLPGLLAPQLEPTTKSCQLPADLARRSTNLGVKKSCAWAFNSGPKFGPVLEAISEPNPAIKTVSNSGPGGNCDPIPNFQGNVSWAGPAQQETRFRSKFCRLSGRSTKSNRRGASSTHDVRPGHGGEFATISEDRQGDESCDSVDGRSIASAGTEEDDLPSEVEETVDVIESDDRSVARIMMG</sequence>
<name>A0A4Y1QRR4_PRUDU</name>
<dbReference type="AlphaFoldDB" id="A0A4Y1QRR4"/>
<reference evidence="2" key="1">
    <citation type="journal article" date="2019" name="Science">
        <title>Mutation of a bHLH transcription factor allowed almond domestication.</title>
        <authorList>
            <person name="Sanchez-Perez R."/>
            <person name="Pavan S."/>
            <person name="Mazzeo R."/>
            <person name="Moldovan C."/>
            <person name="Aiese Cigliano R."/>
            <person name="Del Cueto J."/>
            <person name="Ricciardi F."/>
            <person name="Lotti C."/>
            <person name="Ricciardi L."/>
            <person name="Dicenta F."/>
            <person name="Lopez-Marques R.L."/>
            <person name="Lindberg Moller B."/>
        </authorList>
    </citation>
    <scope>NUCLEOTIDE SEQUENCE</scope>
</reference>
<evidence type="ECO:0008006" key="3">
    <source>
        <dbReference type="Google" id="ProtNLM"/>
    </source>
</evidence>
<feature type="compositionally biased region" description="Polar residues" evidence="1">
    <location>
        <begin position="542"/>
        <end position="555"/>
    </location>
</feature>
<organism evidence="2">
    <name type="scientific">Prunus dulcis</name>
    <name type="common">Almond</name>
    <name type="synonym">Amygdalus dulcis</name>
    <dbReference type="NCBI Taxonomy" id="3755"/>
    <lineage>
        <taxon>Eukaryota</taxon>
        <taxon>Viridiplantae</taxon>
        <taxon>Streptophyta</taxon>
        <taxon>Embryophyta</taxon>
        <taxon>Tracheophyta</taxon>
        <taxon>Spermatophyta</taxon>
        <taxon>Magnoliopsida</taxon>
        <taxon>eudicotyledons</taxon>
        <taxon>Gunneridae</taxon>
        <taxon>Pentapetalae</taxon>
        <taxon>rosids</taxon>
        <taxon>fabids</taxon>
        <taxon>Rosales</taxon>
        <taxon>Rosaceae</taxon>
        <taxon>Amygdaloideae</taxon>
        <taxon>Amygdaleae</taxon>
        <taxon>Prunus</taxon>
    </lineage>
</organism>
<protein>
    <recommendedName>
        <fullName evidence="3">DUF4283 domain-containing protein</fullName>
    </recommendedName>
</protein>
<dbReference type="EMBL" id="AP019297">
    <property type="protein sequence ID" value="BBG94519.1"/>
    <property type="molecule type" value="Genomic_DNA"/>
</dbReference>
<accession>A0A4Y1QRR4</accession>
<proteinExistence type="predicted"/>
<evidence type="ECO:0000256" key="1">
    <source>
        <dbReference type="SAM" id="MobiDB-lite"/>
    </source>
</evidence>